<dbReference type="Proteomes" id="UP000041770">
    <property type="component" value="Unassembled WGS sequence"/>
</dbReference>
<accession>A0A656AHA6</accession>
<feature type="region of interest" description="Disordered" evidence="1">
    <location>
        <begin position="1"/>
        <end position="28"/>
    </location>
</feature>
<evidence type="ECO:0000313" key="2">
    <source>
        <dbReference type="EMBL" id="CSD10202.1"/>
    </source>
</evidence>
<proteinExistence type="predicted"/>
<gene>
    <name evidence="2" type="ORF">ERS013200_03173</name>
</gene>
<dbReference type="EMBL" id="CWQY01000027">
    <property type="protein sequence ID" value="CSD10202.1"/>
    <property type="molecule type" value="Genomic_DNA"/>
</dbReference>
<reference evidence="2 3" key="1">
    <citation type="submission" date="2015-07" db="EMBL/GenBank/DDBJ databases">
        <authorList>
            <consortium name="Pathogen Informatics"/>
        </authorList>
    </citation>
    <scope>NUCLEOTIDE SEQUENCE [LARGE SCALE GENOMIC DNA]</scope>
    <source>
        <strain evidence="2 3">A316</strain>
    </source>
</reference>
<organism evidence="2 3">
    <name type="scientific">Vibrio cholerae</name>
    <dbReference type="NCBI Taxonomy" id="666"/>
    <lineage>
        <taxon>Bacteria</taxon>
        <taxon>Pseudomonadati</taxon>
        <taxon>Pseudomonadota</taxon>
        <taxon>Gammaproteobacteria</taxon>
        <taxon>Vibrionales</taxon>
        <taxon>Vibrionaceae</taxon>
        <taxon>Vibrio</taxon>
    </lineage>
</organism>
<evidence type="ECO:0000313" key="3">
    <source>
        <dbReference type="Proteomes" id="UP000041770"/>
    </source>
</evidence>
<feature type="compositionally biased region" description="Polar residues" evidence="1">
    <location>
        <begin position="15"/>
        <end position="28"/>
    </location>
</feature>
<dbReference type="AlphaFoldDB" id="A0A656AHA6"/>
<name>A0A656AHA6_VIBCL</name>
<sequence length="56" mass="5946">MATGSAWKLPPEMMSPSSANTSGLSETELASTSNTSAALRICCKQAPITCGWQRRE</sequence>
<evidence type="ECO:0000256" key="1">
    <source>
        <dbReference type="SAM" id="MobiDB-lite"/>
    </source>
</evidence>
<protein>
    <submittedName>
        <fullName evidence="2">Uncharacterized protein</fullName>
    </submittedName>
</protein>